<dbReference type="Proteomes" id="UP001140096">
    <property type="component" value="Unassembled WGS sequence"/>
</dbReference>
<reference evidence="1" key="1">
    <citation type="submission" date="2022-07" db="EMBL/GenBank/DDBJ databases">
        <title>Phylogenomic reconstructions and comparative analyses of Kickxellomycotina fungi.</title>
        <authorList>
            <person name="Reynolds N.K."/>
            <person name="Stajich J.E."/>
            <person name="Barry K."/>
            <person name="Grigoriev I.V."/>
            <person name="Crous P."/>
            <person name="Smith M.E."/>
        </authorList>
    </citation>
    <scope>NUCLEOTIDE SEQUENCE</scope>
    <source>
        <strain evidence="1">CBS 102833</strain>
    </source>
</reference>
<evidence type="ECO:0000313" key="2">
    <source>
        <dbReference type="Proteomes" id="UP001140096"/>
    </source>
</evidence>
<gene>
    <name evidence="1" type="ORF">H4S07_006314</name>
</gene>
<organism evidence="1 2">
    <name type="scientific">Coemansia furcata</name>
    <dbReference type="NCBI Taxonomy" id="417177"/>
    <lineage>
        <taxon>Eukaryota</taxon>
        <taxon>Fungi</taxon>
        <taxon>Fungi incertae sedis</taxon>
        <taxon>Zoopagomycota</taxon>
        <taxon>Kickxellomycotina</taxon>
        <taxon>Kickxellomycetes</taxon>
        <taxon>Kickxellales</taxon>
        <taxon>Kickxellaceae</taxon>
        <taxon>Coemansia</taxon>
    </lineage>
</organism>
<evidence type="ECO:0000313" key="1">
    <source>
        <dbReference type="EMBL" id="KAJ2796090.1"/>
    </source>
</evidence>
<proteinExistence type="predicted"/>
<comment type="caution">
    <text evidence="1">The sequence shown here is derived from an EMBL/GenBank/DDBJ whole genome shotgun (WGS) entry which is preliminary data.</text>
</comment>
<name>A0ACC1KVX7_9FUNG</name>
<keyword evidence="2" id="KW-1185">Reference proteome</keyword>
<dbReference type="EMBL" id="JANBUP010003663">
    <property type="protein sequence ID" value="KAJ2796090.1"/>
    <property type="molecule type" value="Genomic_DNA"/>
</dbReference>
<sequence>MPKTLQLLHWLLFDSVLLFATIVSIVFWSLLYKSSDYASVEHRWLTASVHALNLAFILVDMLVGAMMFSPHWSHSLTLAVIGMLYLALAYINEAVNGWFTYDFLNYRKHRVTVGPTIIGIFVGFLAVYYALYGIQVFLEFVLPPRFATRAPICGDDEIIPAEFIKHVEE</sequence>
<accession>A0ACC1KVX7</accession>
<protein>
    <submittedName>
        <fullName evidence="1">Uncharacterized protein</fullName>
    </submittedName>
</protein>